<sequence>MTDTTVDHRVLGQLALGYSPMIDRHRAITALRLTVFPLQPEARPDAGELLALLADTWPADAGRVSLNVAGEALLGQLLGCELPPHLMLEVPAFLAADAAHAAALTALYKAGNTLLIKGRPVTPLPRELLPCFAYSIIDLADERRDGLPPPGGVSRNIPHVQSGVRTLAEMNDAFGRGAIAVLGWPIDDPAVAGAVRPGQARPELQAIVELINRVDRAEPIERLEAVMKNDPTMAYKLLRYINSPAFGLSVEISSFRHAIMMLGYQRLKRWLALLLASGGRDANLKPVIYAAVRRGLLMEELGREAGCDDETRGDLFICGVFSLLDRLMQQPFDVLLNSVPTSDSVRAALVSDDGPHHPYLELVRAVESASVYDIRQAADTLMMGMGTVNRSVLRALAAARQLD</sequence>
<dbReference type="Gene3D" id="1.10.3210.10">
    <property type="entry name" value="Hypothetical protein af1432"/>
    <property type="match status" value="1"/>
</dbReference>
<dbReference type="PROSITE" id="PS51833">
    <property type="entry name" value="HDOD"/>
    <property type="match status" value="1"/>
</dbReference>
<proteinExistence type="predicted"/>
<reference evidence="2 3" key="1">
    <citation type="submission" date="2024-04" db="EMBL/GenBank/DDBJ databases">
        <title>Novel species of the genus Ideonella isolated from streams.</title>
        <authorList>
            <person name="Lu H."/>
        </authorList>
    </citation>
    <scope>NUCLEOTIDE SEQUENCE [LARGE SCALE GENOMIC DNA]</scope>
    <source>
        <strain evidence="2 3">DXS22W</strain>
    </source>
</reference>
<dbReference type="SUPFAM" id="SSF109604">
    <property type="entry name" value="HD-domain/PDEase-like"/>
    <property type="match status" value="1"/>
</dbReference>
<organism evidence="2 3">
    <name type="scientific">Pseudaquabacterium inlustre</name>
    <dbReference type="NCBI Taxonomy" id="2984192"/>
    <lineage>
        <taxon>Bacteria</taxon>
        <taxon>Pseudomonadati</taxon>
        <taxon>Pseudomonadota</taxon>
        <taxon>Betaproteobacteria</taxon>
        <taxon>Burkholderiales</taxon>
        <taxon>Sphaerotilaceae</taxon>
        <taxon>Pseudaquabacterium</taxon>
    </lineage>
</organism>
<evidence type="ECO:0000259" key="1">
    <source>
        <dbReference type="PROSITE" id="PS51833"/>
    </source>
</evidence>
<dbReference type="Proteomes" id="UP001365405">
    <property type="component" value="Unassembled WGS sequence"/>
</dbReference>
<feature type="domain" description="HDOD" evidence="1">
    <location>
        <begin position="197"/>
        <end position="384"/>
    </location>
</feature>
<dbReference type="EMBL" id="JBBUTH010000001">
    <property type="protein sequence ID" value="MEK8048627.1"/>
    <property type="molecule type" value="Genomic_DNA"/>
</dbReference>
<name>A0ABU9C9S2_9BURK</name>
<dbReference type="PANTHER" id="PTHR33525">
    <property type="match status" value="1"/>
</dbReference>
<dbReference type="InterPro" id="IPR052340">
    <property type="entry name" value="RNase_Y/CdgJ"/>
</dbReference>
<gene>
    <name evidence="2" type="ORF">AACH10_00060</name>
</gene>
<dbReference type="InterPro" id="IPR013976">
    <property type="entry name" value="HDOD"/>
</dbReference>
<evidence type="ECO:0000313" key="3">
    <source>
        <dbReference type="Proteomes" id="UP001365405"/>
    </source>
</evidence>
<keyword evidence="3" id="KW-1185">Reference proteome</keyword>
<protein>
    <submittedName>
        <fullName evidence="2">HDOD domain-containing protein</fullName>
    </submittedName>
</protein>
<dbReference type="Pfam" id="PF08668">
    <property type="entry name" value="HDOD"/>
    <property type="match status" value="1"/>
</dbReference>
<evidence type="ECO:0000313" key="2">
    <source>
        <dbReference type="EMBL" id="MEK8048627.1"/>
    </source>
</evidence>
<dbReference type="PANTHER" id="PTHR33525:SF4">
    <property type="entry name" value="CYCLIC DI-GMP PHOSPHODIESTERASE CDGJ"/>
    <property type="match status" value="1"/>
</dbReference>
<dbReference type="RefSeq" id="WP_341408305.1">
    <property type="nucleotide sequence ID" value="NZ_JBBUTH010000001.1"/>
</dbReference>
<accession>A0ABU9C9S2</accession>
<comment type="caution">
    <text evidence="2">The sequence shown here is derived from an EMBL/GenBank/DDBJ whole genome shotgun (WGS) entry which is preliminary data.</text>
</comment>